<keyword evidence="4" id="KW-0539">Nucleus</keyword>
<dbReference type="Gene3D" id="4.10.240.10">
    <property type="entry name" value="Zn(2)-C6 fungal-type DNA-binding domain"/>
    <property type="match status" value="1"/>
</dbReference>
<proteinExistence type="predicted"/>
<dbReference type="CDD" id="cd00067">
    <property type="entry name" value="GAL4"/>
    <property type="match status" value="1"/>
</dbReference>
<dbReference type="InterPro" id="IPR001138">
    <property type="entry name" value="Zn2Cys6_DnaBD"/>
</dbReference>
<feature type="region of interest" description="Disordered" evidence="5">
    <location>
        <begin position="106"/>
        <end position="149"/>
    </location>
</feature>
<name>A0A0J6IA14_COCPO</name>
<evidence type="ECO:0000313" key="8">
    <source>
        <dbReference type="Proteomes" id="UP000054567"/>
    </source>
</evidence>
<dbReference type="VEuPathDB" id="FungiDB:CPAG_04759"/>
<protein>
    <recommendedName>
        <fullName evidence="6">Zn(2)-C6 fungal-type domain-containing protein</fullName>
    </recommendedName>
</protein>
<keyword evidence="3" id="KW-0804">Transcription</keyword>
<dbReference type="InterPro" id="IPR036864">
    <property type="entry name" value="Zn2-C6_fun-type_DNA-bd_sf"/>
</dbReference>
<dbReference type="PROSITE" id="PS50048">
    <property type="entry name" value="ZN2_CY6_FUNGAL_2"/>
    <property type="match status" value="1"/>
</dbReference>
<evidence type="ECO:0000256" key="1">
    <source>
        <dbReference type="ARBA" id="ARBA00023015"/>
    </source>
</evidence>
<feature type="domain" description="Zn(2)-C6 fungal-type" evidence="6">
    <location>
        <begin position="12"/>
        <end position="44"/>
    </location>
</feature>
<dbReference type="AlphaFoldDB" id="A0A0J6IA14"/>
<dbReference type="GO" id="GO:0000981">
    <property type="term" value="F:DNA-binding transcription factor activity, RNA polymerase II-specific"/>
    <property type="evidence" value="ECO:0007669"/>
    <property type="project" value="InterPro"/>
</dbReference>
<accession>A0A0J6IA14</accession>
<organism evidence="7 8">
    <name type="scientific">Coccidioides posadasii RMSCC 3488</name>
    <dbReference type="NCBI Taxonomy" id="454284"/>
    <lineage>
        <taxon>Eukaryota</taxon>
        <taxon>Fungi</taxon>
        <taxon>Dikarya</taxon>
        <taxon>Ascomycota</taxon>
        <taxon>Pezizomycotina</taxon>
        <taxon>Eurotiomycetes</taxon>
        <taxon>Eurotiomycetidae</taxon>
        <taxon>Onygenales</taxon>
        <taxon>Onygenaceae</taxon>
        <taxon>Coccidioides</taxon>
    </lineage>
</organism>
<keyword evidence="1" id="KW-0805">Transcription regulation</keyword>
<dbReference type="Pfam" id="PF00172">
    <property type="entry name" value="Zn_clus"/>
    <property type="match status" value="1"/>
</dbReference>
<dbReference type="Proteomes" id="UP000054567">
    <property type="component" value="Unassembled WGS sequence"/>
</dbReference>
<evidence type="ECO:0000313" key="7">
    <source>
        <dbReference type="EMBL" id="KMM68432.1"/>
    </source>
</evidence>
<keyword evidence="2" id="KW-0238">DNA-binding</keyword>
<dbReference type="GO" id="GO:0008270">
    <property type="term" value="F:zinc ion binding"/>
    <property type="evidence" value="ECO:0007669"/>
    <property type="project" value="InterPro"/>
</dbReference>
<dbReference type="SUPFAM" id="SSF57701">
    <property type="entry name" value="Zn2/Cys6 DNA-binding domain"/>
    <property type="match status" value="1"/>
</dbReference>
<evidence type="ECO:0000256" key="4">
    <source>
        <dbReference type="ARBA" id="ARBA00023242"/>
    </source>
</evidence>
<evidence type="ECO:0000256" key="3">
    <source>
        <dbReference type="ARBA" id="ARBA00023163"/>
    </source>
</evidence>
<reference evidence="8" key="3">
    <citation type="journal article" date="2010" name="Genome Res.">
        <title>Population genomic sequencing of Coccidioides fungi reveals recent hybridization and transposon control.</title>
        <authorList>
            <person name="Neafsey D.E."/>
            <person name="Barker B.M."/>
            <person name="Sharpton T.J."/>
            <person name="Stajich J.E."/>
            <person name="Park D.J."/>
            <person name="Whiston E."/>
            <person name="Hung C.-Y."/>
            <person name="McMahan C."/>
            <person name="White J."/>
            <person name="Sykes S."/>
            <person name="Heiman D."/>
            <person name="Young S."/>
            <person name="Zeng Q."/>
            <person name="Abouelleil A."/>
            <person name="Aftuck L."/>
            <person name="Bessette D."/>
            <person name="Brown A."/>
            <person name="FitzGerald M."/>
            <person name="Lui A."/>
            <person name="Macdonald J.P."/>
            <person name="Priest M."/>
            <person name="Orbach M.J."/>
            <person name="Galgiani J.N."/>
            <person name="Kirkland T.N."/>
            <person name="Cole G.T."/>
            <person name="Birren B.W."/>
            <person name="Henn M.R."/>
            <person name="Taylor J.W."/>
            <person name="Rounsley S.D."/>
        </authorList>
    </citation>
    <scope>NUCLEOTIDE SEQUENCE [LARGE SCALE GENOMIC DNA]</scope>
    <source>
        <strain evidence="8">RMSCC 3488</strain>
    </source>
</reference>
<evidence type="ECO:0000259" key="6">
    <source>
        <dbReference type="PROSITE" id="PS50048"/>
    </source>
</evidence>
<evidence type="ECO:0000256" key="2">
    <source>
        <dbReference type="ARBA" id="ARBA00023125"/>
    </source>
</evidence>
<evidence type="ECO:0000256" key="5">
    <source>
        <dbReference type="SAM" id="MobiDB-lite"/>
    </source>
</evidence>
<feature type="compositionally biased region" description="Polar residues" evidence="5">
    <location>
        <begin position="130"/>
        <end position="146"/>
    </location>
</feature>
<dbReference type="EMBL" id="DS268111">
    <property type="protein sequence ID" value="KMM68432.1"/>
    <property type="molecule type" value="Genomic_DNA"/>
</dbReference>
<sequence>MASHAPRRKRLACDRCNSLKLRCSKVAGSEVCTRCIRASASCVFSPSMRGLRPQTRELEQGATREPPPALQLQSCQAADPSAFLNLLDETLLPTVDHRCHPDRIFHQPHTPCNPSTGTGGPSRPGPSDFLAQTSDSGQRVSANSPCTAFPAQETVPNQLLPGYAVHDDEWLSSFDFNCLSPSVWPVNEHSATLYQSQPRTSQNTNRTGHITPERLGHQLANLFVNLEDNWVSLPPLSIHDDKGAYDRVLAAAAAESPTGQGTLFALVKTFELTQNLIDLYPPVLKQIQSFSSKIPSTTPHMSRRTIDQASLLQLLSCHHRTLDMWDLVFQHLKRSVENGKCNPKATGSPSPCHRLRIGSFVPTTKVPMELVLAIEFQKLLLDCAHDLDESVSSVSKAVDINTTQDAPQSDSFDVYKSEEIRSLAKGALQRSGSVLQTASRVHKLIQEASKDT</sequence>
<gene>
    <name evidence="7" type="ORF">CPAG_04759</name>
</gene>
<dbReference type="GO" id="GO:0003677">
    <property type="term" value="F:DNA binding"/>
    <property type="evidence" value="ECO:0007669"/>
    <property type="project" value="UniProtKB-KW"/>
</dbReference>
<reference evidence="7 8" key="1">
    <citation type="submission" date="2007-06" db="EMBL/GenBank/DDBJ databases">
        <title>The Genome Sequence of Coccidioides posadasii RMSCC_3488.</title>
        <authorList>
            <consortium name="Coccidioides Genome Resources Consortium"/>
            <consortium name="The Broad Institute Genome Sequencing Platform"/>
            <person name="Henn M.R."/>
            <person name="Sykes S."/>
            <person name="Young S."/>
            <person name="Jaffe D."/>
            <person name="Berlin A."/>
            <person name="Alvarez P."/>
            <person name="Butler J."/>
            <person name="Gnerre S."/>
            <person name="Grabherr M."/>
            <person name="Mauceli E."/>
            <person name="Brockman W."/>
            <person name="Kodira C."/>
            <person name="Alvarado L."/>
            <person name="Zeng Q."/>
            <person name="Crawford M."/>
            <person name="Antoine C."/>
            <person name="Devon K."/>
            <person name="Galgiani J."/>
            <person name="Orsborn K."/>
            <person name="Lewis M.L."/>
            <person name="Nusbaum C."/>
            <person name="Galagan J."/>
            <person name="Birren B."/>
        </authorList>
    </citation>
    <scope>NUCLEOTIDE SEQUENCE [LARGE SCALE GENOMIC DNA]</scope>
    <source>
        <strain evidence="7 8">RMSCC 3488</strain>
    </source>
</reference>
<dbReference type="OrthoDB" id="4869961at2759"/>
<reference evidence="8" key="2">
    <citation type="journal article" date="2009" name="Genome Res.">
        <title>Comparative genomic analyses of the human fungal pathogens Coccidioides and their relatives.</title>
        <authorList>
            <person name="Sharpton T.J."/>
            <person name="Stajich J.E."/>
            <person name="Rounsley S.D."/>
            <person name="Gardner M.J."/>
            <person name="Wortman J.R."/>
            <person name="Jordar V.S."/>
            <person name="Maiti R."/>
            <person name="Kodira C.D."/>
            <person name="Neafsey D.E."/>
            <person name="Zeng Q."/>
            <person name="Hung C.-Y."/>
            <person name="McMahan C."/>
            <person name="Muszewska A."/>
            <person name="Grynberg M."/>
            <person name="Mandel M.A."/>
            <person name="Kellner E.M."/>
            <person name="Barker B.M."/>
            <person name="Galgiani J.N."/>
            <person name="Orbach M.J."/>
            <person name="Kirkland T.N."/>
            <person name="Cole G.T."/>
            <person name="Henn M.R."/>
            <person name="Birren B.W."/>
            <person name="Taylor J.W."/>
        </authorList>
    </citation>
    <scope>NUCLEOTIDE SEQUENCE [LARGE SCALE GENOMIC DNA]</scope>
    <source>
        <strain evidence="8">RMSCC 3488</strain>
    </source>
</reference>
<dbReference type="SMART" id="SM00066">
    <property type="entry name" value="GAL4"/>
    <property type="match status" value="1"/>
</dbReference>